<reference evidence="1" key="2">
    <citation type="submission" date="2006-06" db="EMBL/GenBank/DDBJ databases">
        <authorList>
            <person name="Buell R."/>
            <person name="Wing R.A."/>
            <person name="McCombie W.A."/>
            <person name="Ouyang S."/>
        </authorList>
    </citation>
    <scope>NUCLEOTIDE SEQUENCE</scope>
</reference>
<evidence type="ECO:0000313" key="1">
    <source>
        <dbReference type="EMBL" id="ABF96406.1"/>
    </source>
</evidence>
<gene>
    <name evidence="1" type="ordered locus">LOC_Os03g27710</name>
</gene>
<reference evidence="1" key="1">
    <citation type="journal article" date="2005" name="Genome Res.">
        <title>Sequence, annotation, and analysis of synteny between rice chromosome 3 and diverged grass species.</title>
        <authorList>
            <consortium name="Rice Chromosome 3 Sequencing Consortium"/>
            <person name="Buell C.R."/>
            <person name="Yuan Q."/>
            <person name="Ouyang S."/>
            <person name="Liu J."/>
            <person name="Zhu W."/>
            <person name="Wang A."/>
            <person name="Maiti R."/>
            <person name="Haas B."/>
            <person name="Wortman J."/>
            <person name="Pertea M."/>
            <person name="Jones K.M."/>
            <person name="Kim M."/>
            <person name="Overton L."/>
            <person name="Tsitrin T."/>
            <person name="Fadrosh D."/>
            <person name="Bera J."/>
            <person name="Weaver B."/>
            <person name="Jin S."/>
            <person name="Johri S."/>
            <person name="Reardon M."/>
            <person name="Webb K."/>
            <person name="Hill J."/>
            <person name="Moffat K."/>
            <person name="Tallon L."/>
            <person name="Van Aken S."/>
            <person name="Lewis M."/>
            <person name="Utterback T."/>
            <person name="Feldblyum T."/>
            <person name="Zismann V."/>
            <person name="Iobst S."/>
            <person name="Hsiao J."/>
            <person name="de Vazeille A.R."/>
            <person name="Salzberg S.L."/>
            <person name="White O."/>
            <person name="Fraser C."/>
            <person name="Yu Y."/>
            <person name="Kim H."/>
            <person name="Rambo T."/>
            <person name="Currie J."/>
            <person name="Collura K."/>
            <person name="Kernodle-Thompson S."/>
            <person name="Wei F."/>
            <person name="Kudrna K."/>
            <person name="Ammiraju J.S."/>
            <person name="Luo M."/>
            <person name="Goicoechea J.L."/>
            <person name="Wing R.A."/>
            <person name="Henry D."/>
            <person name="Oates R."/>
            <person name="Palmer M."/>
            <person name="Pries G."/>
            <person name="Saski C."/>
            <person name="Simmons J."/>
            <person name="Soderlund C."/>
            <person name="Nelson W."/>
            <person name="de la Bastide M."/>
            <person name="Spiegel L."/>
            <person name="Nascimento L."/>
            <person name="Huang E."/>
            <person name="Preston R."/>
            <person name="Zutavern T."/>
            <person name="Palmer L."/>
            <person name="O'Shaughnessy A."/>
            <person name="Dike S."/>
            <person name="McCombie W.R."/>
            <person name="Minx P."/>
            <person name="Cordum H."/>
            <person name="Wilson R."/>
            <person name="Jin W."/>
            <person name="Lee H.R."/>
            <person name="Jiang J."/>
            <person name="Jackson S."/>
        </authorList>
    </citation>
    <scope>NUCLEOTIDE SEQUENCE [LARGE SCALE GENOMIC DNA]</scope>
</reference>
<accession>Q10K69</accession>
<dbReference type="AlphaFoldDB" id="Q10K69"/>
<dbReference type="PANTHER" id="PTHR19446">
    <property type="entry name" value="REVERSE TRANSCRIPTASES"/>
    <property type="match status" value="1"/>
</dbReference>
<organism evidence="1">
    <name type="scientific">Oryza sativa subsp. japonica</name>
    <name type="common">Rice</name>
    <dbReference type="NCBI Taxonomy" id="39947"/>
    <lineage>
        <taxon>Eukaryota</taxon>
        <taxon>Viridiplantae</taxon>
        <taxon>Streptophyta</taxon>
        <taxon>Embryophyta</taxon>
        <taxon>Tracheophyta</taxon>
        <taxon>Spermatophyta</taxon>
        <taxon>Magnoliopsida</taxon>
        <taxon>Liliopsida</taxon>
        <taxon>Poales</taxon>
        <taxon>Poaceae</taxon>
        <taxon>BOP clade</taxon>
        <taxon>Oryzoideae</taxon>
        <taxon>Oryzeae</taxon>
        <taxon>Oryzinae</taxon>
        <taxon>Oryza</taxon>
        <taxon>Oryza sativa</taxon>
    </lineage>
</organism>
<name>Q10K69_ORYSJ</name>
<dbReference type="EMBL" id="DP000009">
    <property type="protein sequence ID" value="ABF96406.1"/>
    <property type="molecule type" value="Genomic_DNA"/>
</dbReference>
<proteinExistence type="predicted"/>
<protein>
    <submittedName>
        <fullName evidence="1">Retrotransposon protein, putative, unclassified</fullName>
    </submittedName>
</protein>
<sequence length="425" mass="49017">MAADIGQGSDDDDSGGGDILEGDSNAKYFHLVANGKHRKTRIFQLHDGDQVINGDANLKAHITTYYKGLFGPPNDSDIPQVSLLENEALTQEFTEKEIKEAIFQMEHNKALGPDGFPAEFYQVFWNVIKFDLLELFKDFHSGCLTLFSLNFGTIILLPKCIKAMKIQQYRPICLLNVSFKIFTKVATNRIMGVAQKEFQFILGSSLIKIGKLLKKELRKNLVVGKGDDHKKKYRLTRWDIICQPKDQGGLGIHNLEIQNKCFLSKWLYKLINEEGVWQDLLKRKYLYNKSITQVEKKQGDSHFWSELMKVKNTFLDMGSWIVNDGEQIRFLEDKWLGNLALKDKYPSLYAIVRRRLSSIATVIGSVPLNVAFRRALVGQNLVYWHELCASIVHIQLNRSSDCFRWNYHQNGRFSVIFRATHWLRF</sequence>